<dbReference type="EMBL" id="JARJLM010000355">
    <property type="protein sequence ID" value="MDF3835448.1"/>
    <property type="molecule type" value="Genomic_DNA"/>
</dbReference>
<comment type="caution">
    <text evidence="2">The sequence shown here is derived from an EMBL/GenBank/DDBJ whole genome shotgun (WGS) entry which is preliminary data.</text>
</comment>
<evidence type="ECO:0000313" key="2">
    <source>
        <dbReference type="EMBL" id="MDF3835448.1"/>
    </source>
</evidence>
<reference evidence="2 3" key="1">
    <citation type="submission" date="2023-03" db="EMBL/GenBank/DDBJ databases">
        <title>Draft assemblies of triclosan tolerant bacteria isolated from returned activated sludge.</title>
        <authorList>
            <person name="Van Hamelsveld S."/>
        </authorList>
    </citation>
    <scope>NUCLEOTIDE SEQUENCE [LARGE SCALE GENOMIC DNA]</scope>
    <source>
        <strain evidence="2 3">GW210010_S58</strain>
    </source>
</reference>
<feature type="compositionally biased region" description="Basic and acidic residues" evidence="1">
    <location>
        <begin position="38"/>
        <end position="54"/>
    </location>
</feature>
<keyword evidence="3" id="KW-1185">Reference proteome</keyword>
<dbReference type="Proteomes" id="UP001216674">
    <property type="component" value="Unassembled WGS sequence"/>
</dbReference>
<proteinExistence type="predicted"/>
<gene>
    <name evidence="2" type="ORF">P3W85_21175</name>
</gene>
<feature type="region of interest" description="Disordered" evidence="1">
    <location>
        <begin position="33"/>
        <end position="85"/>
    </location>
</feature>
<evidence type="ECO:0000313" key="3">
    <source>
        <dbReference type="Proteomes" id="UP001216674"/>
    </source>
</evidence>
<sequence>MNHALGNPLLVGRLLDNIRRFDLQQRRVGFAFDSDPVPTRRDDNMKRAGDRDVVEPSPVGNAEEVGQVFSLRSQQGANRAAAGKR</sequence>
<organism evidence="2 3">
    <name type="scientific">Cupriavidus basilensis</name>
    <dbReference type="NCBI Taxonomy" id="68895"/>
    <lineage>
        <taxon>Bacteria</taxon>
        <taxon>Pseudomonadati</taxon>
        <taxon>Pseudomonadota</taxon>
        <taxon>Betaproteobacteria</taxon>
        <taxon>Burkholderiales</taxon>
        <taxon>Burkholderiaceae</taxon>
        <taxon>Cupriavidus</taxon>
    </lineage>
</organism>
<accession>A0ABT6AS39</accession>
<protein>
    <submittedName>
        <fullName evidence="2">Uncharacterized protein</fullName>
    </submittedName>
</protein>
<evidence type="ECO:0000256" key="1">
    <source>
        <dbReference type="SAM" id="MobiDB-lite"/>
    </source>
</evidence>
<name>A0ABT6AS39_9BURK</name>